<sequence length="140" mass="15889">MLTKSKTIFQLSAYQTNIQALKATLAEPHLSQIKALVAHCQRKLGPLQDVLLHPYRVSQTNYVKLTLIGELGKLIFTFEIAGYTEYPVIQAQSFRLHLYVVDAADCYWFIELLKFELSTKSVDNAVRNNQTPATEKNDDA</sequence>
<gene>
    <name evidence="1" type="ORF">BKL49_02745</name>
</gene>
<accession>A0A1V3JSF2</accession>
<evidence type="ECO:0000313" key="2">
    <source>
        <dbReference type="Proteomes" id="UP000188602"/>
    </source>
</evidence>
<dbReference type="Proteomes" id="UP000188602">
    <property type="component" value="Unassembled WGS sequence"/>
</dbReference>
<keyword evidence="2" id="KW-1185">Reference proteome</keyword>
<dbReference type="STRING" id="1907939.BKL49_02745"/>
<dbReference type="OrthoDB" id="5682326at2"/>
<dbReference type="AlphaFoldDB" id="A0A1V3JSF2"/>
<name>A0A1V3JSF2_9PAST</name>
<dbReference type="EMBL" id="MLHQ01000008">
    <property type="protein sequence ID" value="OOF59725.1"/>
    <property type="molecule type" value="Genomic_DNA"/>
</dbReference>
<comment type="caution">
    <text evidence="1">The sequence shown here is derived from an EMBL/GenBank/DDBJ whole genome shotgun (WGS) entry which is preliminary data.</text>
</comment>
<evidence type="ECO:0000313" key="1">
    <source>
        <dbReference type="EMBL" id="OOF59725.1"/>
    </source>
</evidence>
<dbReference type="RefSeq" id="WP_077423107.1">
    <property type="nucleotide sequence ID" value="NZ_MLHQ01000008.1"/>
</dbReference>
<reference evidence="1 2" key="1">
    <citation type="submission" date="2016-10" db="EMBL/GenBank/DDBJ databases">
        <title>Rodentibacter gen. nov. and new species.</title>
        <authorList>
            <person name="Christensen H."/>
        </authorList>
    </citation>
    <scope>NUCLEOTIDE SEQUENCE [LARGE SCALE GENOMIC DNA]</scope>
    <source>
        <strain evidence="1 2">Ac151</strain>
    </source>
</reference>
<protein>
    <submittedName>
        <fullName evidence="1">Uncharacterized protein</fullName>
    </submittedName>
</protein>
<organism evidence="1 2">
    <name type="scientific">Rodentibacter myodis</name>
    <dbReference type="NCBI Taxonomy" id="1907939"/>
    <lineage>
        <taxon>Bacteria</taxon>
        <taxon>Pseudomonadati</taxon>
        <taxon>Pseudomonadota</taxon>
        <taxon>Gammaproteobacteria</taxon>
        <taxon>Pasteurellales</taxon>
        <taxon>Pasteurellaceae</taxon>
        <taxon>Rodentibacter</taxon>
    </lineage>
</organism>
<proteinExistence type="predicted"/>